<feature type="domain" description="YdbS-like PH" evidence="3">
    <location>
        <begin position="431"/>
        <end position="489"/>
    </location>
</feature>
<comment type="caution">
    <text evidence="4">The sequence shown here is derived from an EMBL/GenBank/DDBJ whole genome shotgun (WGS) entry which is preliminary data.</text>
</comment>
<evidence type="ECO:0000256" key="2">
    <source>
        <dbReference type="SAM" id="Phobius"/>
    </source>
</evidence>
<evidence type="ECO:0000259" key="3">
    <source>
        <dbReference type="Pfam" id="PF03703"/>
    </source>
</evidence>
<feature type="compositionally biased region" description="Low complexity" evidence="1">
    <location>
        <begin position="539"/>
        <end position="554"/>
    </location>
</feature>
<dbReference type="Proteomes" id="UP000811492">
    <property type="component" value="Unassembled WGS sequence"/>
</dbReference>
<feature type="compositionally biased region" description="Pro residues" evidence="1">
    <location>
        <begin position="527"/>
        <end position="538"/>
    </location>
</feature>
<gene>
    <name evidence="4" type="ORF">JSQ98_06460</name>
</gene>
<accession>A0ABS5M3R2</accession>
<evidence type="ECO:0000313" key="4">
    <source>
        <dbReference type="EMBL" id="MBS3181838.1"/>
    </source>
</evidence>
<dbReference type="PANTHER" id="PTHR34473:SF2">
    <property type="entry name" value="UPF0699 TRANSMEMBRANE PROTEIN YDBT"/>
    <property type="match status" value="1"/>
</dbReference>
<feature type="transmembrane region" description="Helical" evidence="2">
    <location>
        <begin position="7"/>
        <end position="25"/>
    </location>
</feature>
<dbReference type="PANTHER" id="PTHR34473">
    <property type="entry name" value="UPF0699 TRANSMEMBRANE PROTEIN YDBS"/>
    <property type="match status" value="1"/>
</dbReference>
<sequence>MHPLSPLLRGGLALLVIAGIIVANFRDHFVQFFFANNLDDGDASVDVSGDRDLVDLYEFLVAEGLLLAVLGGLVLILLLIVLFSWLAWRFATYRITEAAVEVRNGVLFRSHRRAPLERIQSVNLQRSLLARALGLTKIEVVTAGQGGKVELSFLGHRDAKTVREQILQVSGSRRRGGAAGQRAVADVSGPAPVGLDGTVYSTPGDALTARAHDFVDADIDPEAIEAQTLVKVPVGRLAASIALGWEAIILVVLIAGIVIGGAVLEAFLIFGVIPLLIVMASVMFGQFNKGFNFTLSRTDDAVRTGSGLTSTITESIPFGRIHAVEARQPLLWRPLGWWKVRITTAGHSVAQGGQNATQNVVLPVGREADVLRVIETLLPGTGTEADEIATLRDGLIGPADGYVRGGRRSAAVLLWGRRRAGLRIEDTGGDDATLRIRRGVLTRSFAIMPILRAQSIQLRRPLVHRMLGLASISAHTVLGPVRMEMRGLELGAARRLFDELAALVLRVQGAEAQRILEARAPLAEPMPAEPMPAEPVPAEPVLAEPVPAESALPEPVSPEPVSPEPVSPESPRAPRHGHGLTSGRAHEA</sequence>
<organism evidence="4 5">
    <name type="scientific">Leucobacter manosquensis</name>
    <dbReference type="NCBI Taxonomy" id="2810611"/>
    <lineage>
        <taxon>Bacteria</taxon>
        <taxon>Bacillati</taxon>
        <taxon>Actinomycetota</taxon>
        <taxon>Actinomycetes</taxon>
        <taxon>Micrococcales</taxon>
        <taxon>Microbacteriaceae</taxon>
        <taxon>Leucobacter</taxon>
    </lineage>
</organism>
<keyword evidence="2" id="KW-0472">Membrane</keyword>
<keyword evidence="5" id="KW-1185">Reference proteome</keyword>
<evidence type="ECO:0000313" key="5">
    <source>
        <dbReference type="Proteomes" id="UP000811492"/>
    </source>
</evidence>
<feature type="transmembrane region" description="Helical" evidence="2">
    <location>
        <begin position="266"/>
        <end position="287"/>
    </location>
</feature>
<feature type="domain" description="YdbS-like PH" evidence="3">
    <location>
        <begin position="291"/>
        <end position="373"/>
    </location>
</feature>
<proteinExistence type="predicted"/>
<name>A0ABS5M3R2_9MICO</name>
<reference evidence="4 5" key="1">
    <citation type="submission" date="2021-02" db="EMBL/GenBank/DDBJ databases">
        <title>Draft genome and description of Leucobacter sp nov strain Marseille-Q4368.</title>
        <authorList>
            <person name="Boxberger M."/>
            <person name="La Scola B."/>
        </authorList>
    </citation>
    <scope>NUCLEOTIDE SEQUENCE [LARGE SCALE GENOMIC DNA]</scope>
    <source>
        <strain evidence="4 5">Marseille-Q4368</strain>
    </source>
</reference>
<dbReference type="InterPro" id="IPR005182">
    <property type="entry name" value="YdbS-like_PH"/>
</dbReference>
<evidence type="ECO:0000256" key="1">
    <source>
        <dbReference type="SAM" id="MobiDB-lite"/>
    </source>
</evidence>
<feature type="transmembrane region" description="Helical" evidence="2">
    <location>
        <begin position="65"/>
        <end position="88"/>
    </location>
</feature>
<dbReference type="EMBL" id="JAFEVO010000001">
    <property type="protein sequence ID" value="MBS3181838.1"/>
    <property type="molecule type" value="Genomic_DNA"/>
</dbReference>
<protein>
    <submittedName>
        <fullName evidence="4">PH domain-containing protein</fullName>
    </submittedName>
</protein>
<feature type="region of interest" description="Disordered" evidence="1">
    <location>
        <begin position="525"/>
        <end position="588"/>
    </location>
</feature>
<feature type="domain" description="YdbS-like PH" evidence="3">
    <location>
        <begin position="88"/>
        <end position="166"/>
    </location>
</feature>
<feature type="transmembrane region" description="Helical" evidence="2">
    <location>
        <begin position="237"/>
        <end position="260"/>
    </location>
</feature>
<dbReference type="Pfam" id="PF03703">
    <property type="entry name" value="bPH_2"/>
    <property type="match status" value="3"/>
</dbReference>
<feature type="compositionally biased region" description="Pro residues" evidence="1">
    <location>
        <begin position="555"/>
        <end position="568"/>
    </location>
</feature>
<keyword evidence="2" id="KW-0812">Transmembrane</keyword>
<keyword evidence="2" id="KW-1133">Transmembrane helix</keyword>